<dbReference type="AlphaFoldDB" id="A0A9E9LDH1"/>
<proteinExistence type="predicted"/>
<name>A0A9E9LDH1_9BURK</name>
<sequence>MHDTNFIHEKDLISKKCLWQEYAKNGFFHQVDFSCDNLLFGKDKAIVRSHEWRCSG</sequence>
<dbReference type="RefSeq" id="WP_269315798.1">
    <property type="nucleotide sequence ID" value="NZ_CP098251.1"/>
</dbReference>
<accession>A0A9E9LDH1</accession>
<evidence type="ECO:0000313" key="1">
    <source>
        <dbReference type="EMBL" id="WAV90912.1"/>
    </source>
</evidence>
<gene>
    <name evidence="1" type="ORF">NB646_08780</name>
</gene>
<dbReference type="Proteomes" id="UP001164819">
    <property type="component" value="Chromosome"/>
</dbReference>
<organism evidence="1">
    <name type="scientific">Oxalobacter aliiformigenes</name>
    <dbReference type="NCBI Taxonomy" id="2946593"/>
    <lineage>
        <taxon>Bacteria</taxon>
        <taxon>Pseudomonadati</taxon>
        <taxon>Pseudomonadota</taxon>
        <taxon>Betaproteobacteria</taxon>
        <taxon>Burkholderiales</taxon>
        <taxon>Oxalobacteraceae</taxon>
        <taxon>Oxalobacter</taxon>
    </lineage>
</organism>
<dbReference type="EMBL" id="CP098251">
    <property type="protein sequence ID" value="WAV90912.1"/>
    <property type="molecule type" value="Genomic_DNA"/>
</dbReference>
<reference evidence="1" key="1">
    <citation type="journal article" date="2022" name="Front. Microbiol.">
        <title>New perspectives on an old grouping: The genomic and phenotypic variability of Oxalobacter formigenes and the implications for calcium oxalate stone prevention.</title>
        <authorList>
            <person name="Chmiel J.A."/>
            <person name="Carr C."/>
            <person name="Stuivenberg G.A."/>
            <person name="Venema R."/>
            <person name="Chanyi R.M."/>
            <person name="Al K.F."/>
            <person name="Giguere D."/>
            <person name="Say H."/>
            <person name="Akouris P.P."/>
            <person name="Dominguez Romero S.A."/>
            <person name="Kwong A."/>
            <person name="Tai V."/>
            <person name="Koval S.F."/>
            <person name="Razvi H."/>
            <person name="Bjazevic J."/>
            <person name="Burton J.P."/>
        </authorList>
    </citation>
    <scope>NUCLEOTIDE SEQUENCE</scope>
    <source>
        <strain evidence="1">OxK</strain>
    </source>
</reference>
<protein>
    <submittedName>
        <fullName evidence="1">Uncharacterized protein</fullName>
    </submittedName>
</protein>